<keyword evidence="2" id="KW-0812">Transmembrane</keyword>
<proteinExistence type="predicted"/>
<organism evidence="3 4">
    <name type="scientific">Halarchaeum salinum</name>
    <dbReference type="NCBI Taxonomy" id="489912"/>
    <lineage>
        <taxon>Archaea</taxon>
        <taxon>Methanobacteriati</taxon>
        <taxon>Methanobacteriota</taxon>
        <taxon>Stenosarchaea group</taxon>
        <taxon>Halobacteria</taxon>
        <taxon>Halobacteriales</taxon>
        <taxon>Halobacteriaceae</taxon>
    </lineage>
</organism>
<sequence length="99" mass="10848">MSTLPALFPAPAFVGLPGGMELLVILLLAVCVFGIPTLLLLGGGGYLFARSSRRDERLKELEREVDTLRERVDESDGSSEDGRDGEEDRDATPTRKDDR</sequence>
<reference evidence="3 4" key="1">
    <citation type="journal article" date="2019" name="Int. J. Syst. Evol. Microbiol.">
        <title>The Global Catalogue of Microorganisms (GCM) 10K type strain sequencing project: providing services to taxonomists for standard genome sequencing and annotation.</title>
        <authorList>
            <consortium name="The Broad Institute Genomics Platform"/>
            <consortium name="The Broad Institute Genome Sequencing Center for Infectious Disease"/>
            <person name="Wu L."/>
            <person name="Ma J."/>
        </authorList>
    </citation>
    <scope>NUCLEOTIDE SEQUENCE [LARGE SCALE GENOMIC DNA]</scope>
    <source>
        <strain evidence="3 4">JCM 16330</strain>
    </source>
</reference>
<keyword evidence="2" id="KW-0472">Membrane</keyword>
<feature type="transmembrane region" description="Helical" evidence="2">
    <location>
        <begin position="22"/>
        <end position="49"/>
    </location>
</feature>
<evidence type="ECO:0000313" key="3">
    <source>
        <dbReference type="EMBL" id="GAA0292464.1"/>
    </source>
</evidence>
<feature type="compositionally biased region" description="Basic and acidic residues" evidence="1">
    <location>
        <begin position="90"/>
        <end position="99"/>
    </location>
</feature>
<evidence type="ECO:0008006" key="5">
    <source>
        <dbReference type="Google" id="ProtNLM"/>
    </source>
</evidence>
<feature type="region of interest" description="Disordered" evidence="1">
    <location>
        <begin position="68"/>
        <end position="99"/>
    </location>
</feature>
<dbReference type="RefSeq" id="WP_211311736.1">
    <property type="nucleotide sequence ID" value="NZ_BAAABL010000021.1"/>
</dbReference>
<dbReference type="EMBL" id="BAAABL010000021">
    <property type="protein sequence ID" value="GAA0292464.1"/>
    <property type="molecule type" value="Genomic_DNA"/>
</dbReference>
<keyword evidence="4" id="KW-1185">Reference proteome</keyword>
<comment type="caution">
    <text evidence="3">The sequence shown here is derived from an EMBL/GenBank/DDBJ whole genome shotgun (WGS) entry which is preliminary data.</text>
</comment>
<gene>
    <name evidence="3" type="ORF">GCM10009066_03700</name>
</gene>
<accession>A0AAV3S4S3</accession>
<dbReference type="AlphaFoldDB" id="A0AAV3S4S3"/>
<evidence type="ECO:0000313" key="4">
    <source>
        <dbReference type="Proteomes" id="UP001500837"/>
    </source>
</evidence>
<feature type="compositionally biased region" description="Acidic residues" evidence="1">
    <location>
        <begin position="75"/>
        <end position="89"/>
    </location>
</feature>
<keyword evidence="2" id="KW-1133">Transmembrane helix</keyword>
<evidence type="ECO:0000256" key="1">
    <source>
        <dbReference type="SAM" id="MobiDB-lite"/>
    </source>
</evidence>
<evidence type="ECO:0000256" key="2">
    <source>
        <dbReference type="SAM" id="Phobius"/>
    </source>
</evidence>
<protein>
    <recommendedName>
        <fullName evidence="5">Preprotein translocase subunit TatA</fullName>
    </recommendedName>
</protein>
<name>A0AAV3S4S3_9EURY</name>
<dbReference type="Proteomes" id="UP001500837">
    <property type="component" value="Unassembled WGS sequence"/>
</dbReference>